<organism evidence="5 6">
    <name type="scientific">Actinoplanes oblitus</name>
    <dbReference type="NCBI Taxonomy" id="3040509"/>
    <lineage>
        <taxon>Bacteria</taxon>
        <taxon>Bacillati</taxon>
        <taxon>Actinomycetota</taxon>
        <taxon>Actinomycetes</taxon>
        <taxon>Micromonosporales</taxon>
        <taxon>Micromonosporaceae</taxon>
        <taxon>Actinoplanes</taxon>
    </lineage>
</organism>
<dbReference type="EC" id="2.4.-.-" evidence="5"/>
<dbReference type="CDD" id="cd00761">
    <property type="entry name" value="Glyco_tranf_GTA_type"/>
    <property type="match status" value="1"/>
</dbReference>
<keyword evidence="2 5" id="KW-0328">Glycosyltransferase</keyword>
<dbReference type="Pfam" id="PF00535">
    <property type="entry name" value="Glycos_transf_2"/>
    <property type="match status" value="1"/>
</dbReference>
<dbReference type="InterPro" id="IPR001173">
    <property type="entry name" value="Glyco_trans_2-like"/>
</dbReference>
<comment type="similarity">
    <text evidence="1">Belongs to the glycosyltransferase 2 family.</text>
</comment>
<dbReference type="SUPFAM" id="SSF53448">
    <property type="entry name" value="Nucleotide-diphospho-sugar transferases"/>
    <property type="match status" value="1"/>
</dbReference>
<name>A0ABY8WD92_9ACTN</name>
<evidence type="ECO:0000256" key="2">
    <source>
        <dbReference type="ARBA" id="ARBA00022676"/>
    </source>
</evidence>
<accession>A0ABY8WD92</accession>
<keyword evidence="6" id="KW-1185">Reference proteome</keyword>
<reference evidence="5 6" key="1">
    <citation type="submission" date="2023-06" db="EMBL/GenBank/DDBJ databases">
        <authorList>
            <person name="Yushchuk O."/>
            <person name="Binda E."/>
            <person name="Ruckert-Reed C."/>
            <person name="Fedorenko V."/>
            <person name="Kalinowski J."/>
            <person name="Marinelli F."/>
        </authorList>
    </citation>
    <scope>NUCLEOTIDE SEQUENCE [LARGE SCALE GENOMIC DNA]</scope>
    <source>
        <strain evidence="5 6">NRRL 3884</strain>
    </source>
</reference>
<dbReference type="InterPro" id="IPR050834">
    <property type="entry name" value="Glycosyltransf_2"/>
</dbReference>
<evidence type="ECO:0000256" key="1">
    <source>
        <dbReference type="ARBA" id="ARBA00006739"/>
    </source>
</evidence>
<dbReference type="Gene3D" id="3.90.550.10">
    <property type="entry name" value="Spore Coat Polysaccharide Biosynthesis Protein SpsA, Chain A"/>
    <property type="match status" value="1"/>
</dbReference>
<gene>
    <name evidence="5" type="ORF">ACTOB_007578</name>
</gene>
<evidence type="ECO:0000259" key="4">
    <source>
        <dbReference type="Pfam" id="PF00535"/>
    </source>
</evidence>
<dbReference type="Proteomes" id="UP001240150">
    <property type="component" value="Chromosome"/>
</dbReference>
<dbReference type="GO" id="GO:0016757">
    <property type="term" value="F:glycosyltransferase activity"/>
    <property type="evidence" value="ECO:0007669"/>
    <property type="project" value="UniProtKB-KW"/>
</dbReference>
<evidence type="ECO:0000313" key="5">
    <source>
        <dbReference type="EMBL" id="WIM95467.1"/>
    </source>
</evidence>
<dbReference type="InterPro" id="IPR029044">
    <property type="entry name" value="Nucleotide-diphossugar_trans"/>
</dbReference>
<dbReference type="RefSeq" id="WP_284916789.1">
    <property type="nucleotide sequence ID" value="NZ_CP126980.1"/>
</dbReference>
<dbReference type="EMBL" id="CP126980">
    <property type="protein sequence ID" value="WIM95467.1"/>
    <property type="molecule type" value="Genomic_DNA"/>
</dbReference>
<evidence type="ECO:0000256" key="3">
    <source>
        <dbReference type="ARBA" id="ARBA00022679"/>
    </source>
</evidence>
<dbReference type="PANTHER" id="PTHR43685:SF5">
    <property type="entry name" value="GLYCOSYLTRANSFERASE EPSE-RELATED"/>
    <property type="match status" value="1"/>
</dbReference>
<feature type="domain" description="Glycosyltransferase 2-like" evidence="4">
    <location>
        <begin position="202"/>
        <end position="313"/>
    </location>
</feature>
<evidence type="ECO:0000313" key="6">
    <source>
        <dbReference type="Proteomes" id="UP001240150"/>
    </source>
</evidence>
<proteinExistence type="inferred from homology"/>
<keyword evidence="3 5" id="KW-0808">Transferase</keyword>
<protein>
    <submittedName>
        <fullName evidence="5">Glycosyltransferase family 2 protein</fullName>
        <ecNumber evidence="5">2.4.-.-</ecNumber>
    </submittedName>
</protein>
<dbReference type="PANTHER" id="PTHR43685">
    <property type="entry name" value="GLYCOSYLTRANSFERASE"/>
    <property type="match status" value="1"/>
</dbReference>
<sequence length="767" mass="83027">MRTHITPASYGSALLERHLRVLRRTGPDGPATAAIQARSADARVLVAYAAGVTDLDGLLTAVRAGRPVLAELDPWAVGELARTIAVQDLDPEDRADGLALLDGLLRAHGPAAIAPEHQGLHAQLAFPVGRAADLLGRYPKIPKPIRQALAVDLAEPDEWLARFNALLPAPGLRLADGTGPRFDRIQPGEVTKVGDPHRITTIVTTYRPGPALLVTIRSLLAQSWTNQEILVVDDGSGPAPVLDGLAALDPRIRVLRLPVNGGTYLARNAGLDAATGDFVTFQDSDDWSHPLRLERQVAPLLADPATVATTSAGMRVTGDLVVTRPGHPHHRSYNLSSLMLRRPLALARLGYLDTVRKGADAEYVERARAVFGRPAVPHLGGQTLALIRLSGTSLSSADMAAGWMHPARHAYLSAFQAWHTRVAAGREPAVRPRRPRRRAFAAPHRLTGIGPAETATFDLILAADFTVPENATALKSLLTPAHPVTMALLHLPVIGAATRNLDPDVQRLINIGAVPQLQLADPAHAELVLVRGPAPLAFAPSLPSAIRARRVVIEEEPGWSPATEACAAAARRLFGTAPTLLPLPSTVDGRRWRTTRREPAADRPILGRYLDLDRTPWRSLRQSLRDSADFDVRLLDRAAEPTPRPPLNWLIYRSTDVTPRSFLHQLDFYLGFTDPPGDLLAPLAAGCVLLLPPDREPEYGPAAVYCTAADLPRTLRRLHRDPKRYAAQSARSTAFARRHHPGRYAEAVRALLDPPAVPCPRPQPDPT</sequence>